<comment type="similarity">
    <text evidence="1">Belongs to the MG185/MG260 family.</text>
</comment>
<evidence type="ECO:0000259" key="3">
    <source>
        <dbReference type="Pfam" id="PF03305"/>
    </source>
</evidence>
<evidence type="ECO:0000259" key="2">
    <source>
        <dbReference type="Pfam" id="PF03202"/>
    </source>
</evidence>
<evidence type="ECO:0008006" key="6">
    <source>
        <dbReference type="Google" id="ProtNLM"/>
    </source>
</evidence>
<keyword evidence="5" id="KW-1185">Reference proteome</keyword>
<protein>
    <recommendedName>
        <fullName evidence="6">Lipoprotein</fullName>
    </recommendedName>
</protein>
<evidence type="ECO:0000313" key="4">
    <source>
        <dbReference type="EMBL" id="ATP59883.1"/>
    </source>
</evidence>
<feature type="domain" description="Mycoplasma lipoprotein central" evidence="3">
    <location>
        <begin position="223"/>
        <end position="400"/>
    </location>
</feature>
<dbReference type="PROSITE" id="PS51257">
    <property type="entry name" value="PROKAR_LIPOPROTEIN"/>
    <property type="match status" value="1"/>
</dbReference>
<accession>A0ABN5E082</accession>
<feature type="domain" description="Mycoplasma lipoprotein C-terminal" evidence="2">
    <location>
        <begin position="564"/>
        <end position="686"/>
    </location>
</feature>
<name>A0ABN5E082_9BACT</name>
<dbReference type="Proteomes" id="UP000224629">
    <property type="component" value="Chromosome"/>
</dbReference>
<evidence type="ECO:0000313" key="5">
    <source>
        <dbReference type="Proteomes" id="UP000224629"/>
    </source>
</evidence>
<dbReference type="InterPro" id="IPR004890">
    <property type="entry name" value="Lipoprotein_10_C"/>
</dbReference>
<dbReference type="Pfam" id="PF03202">
    <property type="entry name" value="Lipoprotein_10"/>
    <property type="match status" value="1"/>
</dbReference>
<evidence type="ECO:0000256" key="1">
    <source>
        <dbReference type="ARBA" id="ARBA00009031"/>
    </source>
</evidence>
<organism evidence="4 5">
    <name type="scientific">Mesomycoplasma dispar</name>
    <dbReference type="NCBI Taxonomy" id="86660"/>
    <lineage>
        <taxon>Bacteria</taxon>
        <taxon>Bacillati</taxon>
        <taxon>Mycoplasmatota</taxon>
        <taxon>Mycoplasmoidales</taxon>
        <taxon>Metamycoplasmataceae</taxon>
        <taxon>Mesomycoplasma</taxon>
    </lineage>
</organism>
<reference evidence="4" key="1">
    <citation type="submission" date="2017-10" db="EMBL/GenBank/DDBJ databases">
        <title>Genome-wide analysis of the first isolated strain mycoplasma dispar GS01.</title>
        <authorList>
            <person name="Hao H."/>
            <person name="Chen S."/>
            <person name="Zhao P."/>
            <person name="Chu Y."/>
            <person name="Liu Y."/>
        </authorList>
    </citation>
    <scope>NUCLEOTIDE SEQUENCE [LARGE SCALE GENOMIC DNA]</scope>
    <source>
        <strain evidence="4">GS01</strain>
    </source>
</reference>
<dbReference type="EMBL" id="CP024161">
    <property type="protein sequence ID" value="ATP59883.1"/>
    <property type="molecule type" value="Genomic_DNA"/>
</dbReference>
<dbReference type="NCBIfam" id="NF045826">
    <property type="entry name" value="lipo_P68"/>
    <property type="match status" value="1"/>
</dbReference>
<dbReference type="InterPro" id="IPR054825">
    <property type="entry name" value="P68-like"/>
</dbReference>
<dbReference type="RefSeq" id="WP_099452094.1">
    <property type="nucleotide sequence ID" value="NZ_CP024161.1"/>
</dbReference>
<sequence length="718" mass="82224">MKTKFKQLKKLLIFPVASFSTLILTSCGLGHQKKFSFDGNYDGKLQMVTSWTAEQARFQALKQIVEIWNNKPEVQDTKNREFLPIELTPSYDVDYAPMATKFSQIFSAKDKAQTLNLVLNFPPAAAVAAKYKMLLNLAEFPDLADAIKKVYHPKFLETSKQIATLDEKGIYSLPFVKSSQTIAINAPVMAWIIENALKNGAKIKKGEEEFFSQFRKSKTDLVQIQKLWKPIEFTKANNPWSNFEFSQDIFKYFDQLFDFVLKIKAGFNLNPAKIDSAYFPFGFDDIPNLIFSKIFAATGADYSKFLFEVAKGDSKLLEQVSFSKLFEKNSPSYKIAKKNYEQILELFKSDAIFYPGRFSEPSFANLFMNHHQIAMAISSTSNYERRFTRAKSNFAFEINKSTKKIPLNSAVQIYEILPLNSFGFKPKNSIFQLKQVLTNQLSHLINDTKKTKYPESNVYIDAKKFDLVAKINDAINSKSKNSDQSIYLAIDPEIAKYYQENISKIDSENIINLTKNNNSNDIFLIKSGFIENINGEKLLNENEIIFLQEPVKNSKNELKNVFTYQGPDLIAFHSNDEEDIATKNFLKWILTHKQEFTYKNAGKEAKYFGSPNEFVAFRGNYLAPTKANFRESLTNKSKFRQNNAFRVAFTNFKQVNDDPENSVFYIDPIDSRSSLIREVILSSLNQMGRLVIDGSPEKANFDNFLASLRTNLFTIKVG</sequence>
<gene>
    <name evidence="4" type="ORF">CSW10_03025</name>
</gene>
<proteinExistence type="inferred from homology"/>
<dbReference type="InterPro" id="IPR004984">
    <property type="entry name" value="Mycoplasma_lipoprotein_cen_dom"/>
</dbReference>
<dbReference type="Pfam" id="PF03305">
    <property type="entry name" value="Lipoprotein_X"/>
    <property type="match status" value="1"/>
</dbReference>